<dbReference type="InterPro" id="IPR032349">
    <property type="entry name" value="DUF4865"/>
</dbReference>
<evidence type="ECO:0000313" key="1">
    <source>
        <dbReference type="EMBL" id="CAG6392572.1"/>
    </source>
</evidence>
<sequence length="195" mass="21742">MHAMNYRITLPADYDMKIIRHRVATRGHLLDGFPGLGLKAYLIRERGVDGSPVNQYAPFYLWNSAEGMNSFLWGPGFHGLVEDFGRPVVEHWTGLGFFRGPSFGALPRAAARRSEPIAAGEDPAAAITRALDELAGSADRPGLHSAALLVDPRHWELLRFTLWQDAAPEVPGEDRHEVLHLSQPEVDDIRTGRQW</sequence>
<proteinExistence type="predicted"/>
<dbReference type="AlphaFoldDB" id="A0A9W4DLY3"/>
<name>A0A9W4DLY3_9ACTN</name>
<gene>
    <name evidence="1" type="ORF">SCOCK_170130</name>
</gene>
<reference evidence="1" key="1">
    <citation type="submission" date="2021-05" db="EMBL/GenBank/DDBJ databases">
        <authorList>
            <person name="Arsene-Ploetze F."/>
        </authorList>
    </citation>
    <scope>NUCLEOTIDE SEQUENCE</scope>
    <source>
        <strain evidence="1">DSM 42138</strain>
    </source>
</reference>
<dbReference type="EMBL" id="CAJSLV010000045">
    <property type="protein sequence ID" value="CAG6392572.1"/>
    <property type="molecule type" value="Genomic_DNA"/>
</dbReference>
<accession>A0A9W4DLY3</accession>
<dbReference type="Proteomes" id="UP001152519">
    <property type="component" value="Unassembled WGS sequence"/>
</dbReference>
<keyword evidence="2" id="KW-1185">Reference proteome</keyword>
<protein>
    <recommendedName>
        <fullName evidence="3">DUF4865 domain-containing protein</fullName>
    </recommendedName>
</protein>
<organism evidence="1 2">
    <name type="scientific">Actinacidiphila cocklensis</name>
    <dbReference type="NCBI Taxonomy" id="887465"/>
    <lineage>
        <taxon>Bacteria</taxon>
        <taxon>Bacillati</taxon>
        <taxon>Actinomycetota</taxon>
        <taxon>Actinomycetes</taxon>
        <taxon>Kitasatosporales</taxon>
        <taxon>Streptomycetaceae</taxon>
        <taxon>Actinacidiphila</taxon>
    </lineage>
</organism>
<dbReference type="Pfam" id="PF16157">
    <property type="entry name" value="DUF4865"/>
    <property type="match status" value="1"/>
</dbReference>
<evidence type="ECO:0008006" key="3">
    <source>
        <dbReference type="Google" id="ProtNLM"/>
    </source>
</evidence>
<evidence type="ECO:0000313" key="2">
    <source>
        <dbReference type="Proteomes" id="UP001152519"/>
    </source>
</evidence>
<comment type="caution">
    <text evidence="1">The sequence shown here is derived from an EMBL/GenBank/DDBJ whole genome shotgun (WGS) entry which is preliminary data.</text>
</comment>
<dbReference type="RefSeq" id="WP_251487208.1">
    <property type="nucleotide sequence ID" value="NZ_CAJSLV010000045.1"/>
</dbReference>